<reference evidence="2 3" key="1">
    <citation type="submission" date="2018-07" db="EMBL/GenBank/DDBJ databases">
        <title>Genome sequences of Haloplanus sp. CBA1113.</title>
        <authorList>
            <person name="Kim Y.B."/>
            <person name="Roh S.W."/>
        </authorList>
    </citation>
    <scope>NUCLEOTIDE SEQUENCE [LARGE SCALE GENOMIC DNA]</scope>
    <source>
        <strain evidence="2 3">CBA1113</strain>
    </source>
</reference>
<accession>A0A345E0B6</accession>
<dbReference type="GeneID" id="37282491"/>
<dbReference type="InterPro" id="IPR027598">
    <property type="entry name" value="Amphi-Trp_dom"/>
</dbReference>
<dbReference type="AlphaFoldDB" id="A0A345E0B6"/>
<protein>
    <submittedName>
        <fullName evidence="2">Amphi-Trp domain-containing protein</fullName>
    </submittedName>
</protein>
<dbReference type="Pfam" id="PF20068">
    <property type="entry name" value="Amphi-Trp"/>
    <property type="match status" value="1"/>
</dbReference>
<dbReference type="RefSeq" id="WP_114584787.1">
    <property type="nucleotide sequence ID" value="NZ_CP031150.1"/>
</dbReference>
<gene>
    <name evidence="2" type="ORF">DU500_03860</name>
</gene>
<feature type="domain" description="Amphi-Trp" evidence="1">
    <location>
        <begin position="17"/>
        <end position="90"/>
    </location>
</feature>
<proteinExistence type="predicted"/>
<evidence type="ECO:0000313" key="2">
    <source>
        <dbReference type="EMBL" id="AXG05638.1"/>
    </source>
</evidence>
<dbReference type="NCBIfam" id="TIGR04354">
    <property type="entry name" value="amphi-Trp"/>
    <property type="match status" value="1"/>
</dbReference>
<dbReference type="KEGG" id="haj:DU500_03860"/>
<organism evidence="2 3">
    <name type="scientific">Haloplanus rubicundus</name>
    <dbReference type="NCBI Taxonomy" id="1547898"/>
    <lineage>
        <taxon>Archaea</taxon>
        <taxon>Methanobacteriati</taxon>
        <taxon>Methanobacteriota</taxon>
        <taxon>Stenosarchaea group</taxon>
        <taxon>Halobacteria</taxon>
        <taxon>Halobacteriales</taxon>
        <taxon>Haloferacaceae</taxon>
        <taxon>Haloplanus</taxon>
    </lineage>
</organism>
<evidence type="ECO:0000313" key="3">
    <source>
        <dbReference type="Proteomes" id="UP000253273"/>
    </source>
</evidence>
<evidence type="ECO:0000259" key="1">
    <source>
        <dbReference type="Pfam" id="PF20068"/>
    </source>
</evidence>
<sequence>MTDLPSSGTSVTSTGDYFEQEYHVTAAEAGEFLIAVGECLQAGDDVTLTGDDWDLEFAYNDTVELEIEHASGDDAELEIEVELSAADGSDSPPSLG</sequence>
<name>A0A345E0B6_9EURY</name>
<dbReference type="Proteomes" id="UP000253273">
    <property type="component" value="Chromosome"/>
</dbReference>
<keyword evidence="3" id="KW-1185">Reference proteome</keyword>
<dbReference type="EMBL" id="CP031150">
    <property type="protein sequence ID" value="AXG05638.1"/>
    <property type="molecule type" value="Genomic_DNA"/>
</dbReference>
<dbReference type="OrthoDB" id="194858at2157"/>